<evidence type="ECO:0000256" key="3">
    <source>
        <dbReference type="ARBA" id="ARBA00022833"/>
    </source>
</evidence>
<dbReference type="InterPro" id="IPR036874">
    <property type="entry name" value="Carbonic_anhydrase_sf"/>
</dbReference>
<comment type="function">
    <text evidence="5">Catalyzes the reversible hydration of carbon dioxide to form bicarbonate.</text>
</comment>
<dbReference type="EC" id="4.2.1.1" evidence="2 8"/>
<evidence type="ECO:0000256" key="7">
    <source>
        <dbReference type="PIRSR" id="PIRSR601765-1"/>
    </source>
</evidence>
<evidence type="ECO:0000313" key="11">
    <source>
        <dbReference type="Proteomes" id="UP000520767"/>
    </source>
</evidence>
<dbReference type="GO" id="GO:0015976">
    <property type="term" value="P:carbon utilization"/>
    <property type="evidence" value="ECO:0007669"/>
    <property type="project" value="InterPro"/>
</dbReference>
<protein>
    <recommendedName>
        <fullName evidence="2 8">Carbonic anhydrase</fullName>
        <ecNumber evidence="2 8">4.2.1.1</ecNumber>
    </recommendedName>
    <alternativeName>
        <fullName evidence="8">Carbonate dehydratase</fullName>
    </alternativeName>
</protein>
<comment type="function">
    <text evidence="8">Reversible hydration of carbon dioxide.</text>
</comment>
<dbReference type="Pfam" id="PF00484">
    <property type="entry name" value="Pro_CA"/>
    <property type="match status" value="1"/>
</dbReference>
<sequence>MINTDGAGVSRRTLFGVTAGAAAAAALVTGAAPAAATPGRRTNDPKATPLTADQAWRKLVAGNDRFVAGRQKHPHESLAWRESLVRGQHPFAVILSCADSRVSPELVFDEGLGDLFVIRAAGEVLDTAVVGSIEYAVEHLSVPLVVVIGHQSCGAVGAAVDLVQHDAELSGDIATLVRAIEPAVRATPANPDPAAFLAACVAEQARRAATYLLERSNIISDAVAHHGVKVVSAAYELETGKVNRV</sequence>
<evidence type="ECO:0000313" key="10">
    <source>
        <dbReference type="EMBL" id="MBB4911451.1"/>
    </source>
</evidence>
<keyword evidence="9" id="KW-0732">Signal</keyword>
<dbReference type="AlphaFoldDB" id="A0A7W7QD42"/>
<dbReference type="SMART" id="SM00947">
    <property type="entry name" value="Pro_CA"/>
    <property type="match status" value="1"/>
</dbReference>
<feature type="binding site" evidence="7">
    <location>
        <position position="153"/>
    </location>
    <ligand>
        <name>Zn(2+)</name>
        <dbReference type="ChEBI" id="CHEBI:29105"/>
    </ligand>
</feature>
<evidence type="ECO:0000256" key="8">
    <source>
        <dbReference type="RuleBase" id="RU003956"/>
    </source>
</evidence>
<dbReference type="PROSITE" id="PS00705">
    <property type="entry name" value="PROK_CO2_ANHYDRASE_2"/>
    <property type="match status" value="1"/>
</dbReference>
<evidence type="ECO:0000256" key="1">
    <source>
        <dbReference type="ARBA" id="ARBA00006217"/>
    </source>
</evidence>
<dbReference type="SUPFAM" id="SSF53056">
    <property type="entry name" value="beta-carbonic anhydrase, cab"/>
    <property type="match status" value="1"/>
</dbReference>
<comment type="similarity">
    <text evidence="1 8">Belongs to the beta-class carbonic anhydrase family.</text>
</comment>
<evidence type="ECO:0000256" key="2">
    <source>
        <dbReference type="ARBA" id="ARBA00012925"/>
    </source>
</evidence>
<dbReference type="GO" id="GO:0008270">
    <property type="term" value="F:zinc ion binding"/>
    <property type="evidence" value="ECO:0007669"/>
    <property type="project" value="UniProtKB-UniRule"/>
</dbReference>
<feature type="binding site" evidence="7">
    <location>
        <position position="99"/>
    </location>
    <ligand>
        <name>Zn(2+)</name>
        <dbReference type="ChEBI" id="CHEBI:29105"/>
    </ligand>
</feature>
<keyword evidence="4 8" id="KW-0456">Lyase</keyword>
<evidence type="ECO:0000256" key="6">
    <source>
        <dbReference type="ARBA" id="ARBA00048348"/>
    </source>
</evidence>
<dbReference type="PROSITE" id="PS51318">
    <property type="entry name" value="TAT"/>
    <property type="match status" value="1"/>
</dbReference>
<dbReference type="PROSITE" id="PS00704">
    <property type="entry name" value="PROK_CO2_ANHYDRASE_1"/>
    <property type="match status" value="1"/>
</dbReference>
<feature type="binding site" evidence="7">
    <location>
        <position position="150"/>
    </location>
    <ligand>
        <name>Zn(2+)</name>
        <dbReference type="ChEBI" id="CHEBI:29105"/>
    </ligand>
</feature>
<keyword evidence="11" id="KW-1185">Reference proteome</keyword>
<feature type="chain" id="PRO_5030791749" description="Carbonic anhydrase" evidence="9">
    <location>
        <begin position="35"/>
        <end position="245"/>
    </location>
</feature>
<dbReference type="InterPro" id="IPR015892">
    <property type="entry name" value="Carbonic_anhydrase_CS"/>
</dbReference>
<dbReference type="Gene3D" id="3.40.1050.10">
    <property type="entry name" value="Carbonic anhydrase"/>
    <property type="match status" value="1"/>
</dbReference>
<evidence type="ECO:0000256" key="9">
    <source>
        <dbReference type="SAM" id="SignalP"/>
    </source>
</evidence>
<dbReference type="InterPro" id="IPR006311">
    <property type="entry name" value="TAT_signal"/>
</dbReference>
<name>A0A7W7QD42_9PSEU</name>
<keyword evidence="7" id="KW-0479">Metal-binding</keyword>
<proteinExistence type="inferred from homology"/>
<feature type="binding site" evidence="7">
    <location>
        <position position="97"/>
    </location>
    <ligand>
        <name>Zn(2+)</name>
        <dbReference type="ChEBI" id="CHEBI:29105"/>
    </ligand>
</feature>
<evidence type="ECO:0000256" key="4">
    <source>
        <dbReference type="ARBA" id="ARBA00023239"/>
    </source>
</evidence>
<dbReference type="PANTHER" id="PTHR11002:SF79">
    <property type="entry name" value="CARBONIC ANHYDRASE 2"/>
    <property type="match status" value="1"/>
</dbReference>
<dbReference type="GO" id="GO:0004089">
    <property type="term" value="F:carbonate dehydratase activity"/>
    <property type="evidence" value="ECO:0007669"/>
    <property type="project" value="UniProtKB-UniRule"/>
</dbReference>
<reference evidence="10 11" key="1">
    <citation type="submission" date="2020-08" db="EMBL/GenBank/DDBJ databases">
        <title>Genomic Encyclopedia of Type Strains, Phase III (KMG-III): the genomes of soil and plant-associated and newly described type strains.</title>
        <authorList>
            <person name="Whitman W."/>
        </authorList>
    </citation>
    <scope>NUCLEOTIDE SEQUENCE [LARGE SCALE GENOMIC DNA]</scope>
    <source>
        <strain evidence="10 11">CECT 8960</strain>
    </source>
</reference>
<accession>A0A7W7QD42</accession>
<gene>
    <name evidence="10" type="ORF">FHR82_007711</name>
</gene>
<comment type="cofactor">
    <cofactor evidence="7">
        <name>Zn(2+)</name>
        <dbReference type="ChEBI" id="CHEBI:29105"/>
    </cofactor>
    <text evidence="7">Binds 1 zinc ion per subunit.</text>
</comment>
<dbReference type="InterPro" id="IPR001765">
    <property type="entry name" value="Carbonic_anhydrase"/>
</dbReference>
<dbReference type="EMBL" id="JACHJQ010000009">
    <property type="protein sequence ID" value="MBB4911451.1"/>
    <property type="molecule type" value="Genomic_DNA"/>
</dbReference>
<organism evidence="10 11">
    <name type="scientific">Actinophytocola algeriensis</name>
    <dbReference type="NCBI Taxonomy" id="1768010"/>
    <lineage>
        <taxon>Bacteria</taxon>
        <taxon>Bacillati</taxon>
        <taxon>Actinomycetota</taxon>
        <taxon>Actinomycetes</taxon>
        <taxon>Pseudonocardiales</taxon>
        <taxon>Pseudonocardiaceae</taxon>
    </lineage>
</organism>
<dbReference type="RefSeq" id="WP_184815440.1">
    <property type="nucleotide sequence ID" value="NZ_JACHJQ010000009.1"/>
</dbReference>
<comment type="catalytic activity">
    <reaction evidence="6 8">
        <text>hydrogencarbonate + H(+) = CO2 + H2O</text>
        <dbReference type="Rhea" id="RHEA:10748"/>
        <dbReference type="ChEBI" id="CHEBI:15377"/>
        <dbReference type="ChEBI" id="CHEBI:15378"/>
        <dbReference type="ChEBI" id="CHEBI:16526"/>
        <dbReference type="ChEBI" id="CHEBI:17544"/>
        <dbReference type="EC" id="4.2.1.1"/>
    </reaction>
</comment>
<dbReference type="CDD" id="cd03378">
    <property type="entry name" value="beta_CA_cladeC"/>
    <property type="match status" value="1"/>
</dbReference>
<dbReference type="Proteomes" id="UP000520767">
    <property type="component" value="Unassembled WGS sequence"/>
</dbReference>
<feature type="signal peptide" evidence="9">
    <location>
        <begin position="1"/>
        <end position="34"/>
    </location>
</feature>
<evidence type="ECO:0000256" key="5">
    <source>
        <dbReference type="ARBA" id="ARBA00024993"/>
    </source>
</evidence>
<dbReference type="PANTHER" id="PTHR11002">
    <property type="entry name" value="CARBONIC ANHYDRASE"/>
    <property type="match status" value="1"/>
</dbReference>
<comment type="caution">
    <text evidence="10">The sequence shown here is derived from an EMBL/GenBank/DDBJ whole genome shotgun (WGS) entry which is preliminary data.</text>
</comment>
<keyword evidence="3 7" id="KW-0862">Zinc</keyword>